<reference evidence="7 8" key="1">
    <citation type="submission" date="2019-01" db="EMBL/GenBank/DDBJ databases">
        <authorList>
            <person name="Li J."/>
        </authorList>
    </citation>
    <scope>NUCLEOTIDE SEQUENCE [LARGE SCALE GENOMIC DNA]</scope>
    <source>
        <strain evidence="7 8">CCUG 35506</strain>
    </source>
</reference>
<dbReference type="Pfam" id="PF00005">
    <property type="entry name" value="ABC_tran"/>
    <property type="match status" value="1"/>
</dbReference>
<dbReference type="AlphaFoldDB" id="A0A4Q2JLB0"/>
<keyword evidence="2" id="KW-0813">Transport</keyword>
<evidence type="ECO:0000256" key="2">
    <source>
        <dbReference type="ARBA" id="ARBA00022448"/>
    </source>
</evidence>
<keyword evidence="3" id="KW-0547">Nucleotide-binding</keyword>
<organism evidence="7 8">
    <name type="scientific">Agromyces fucosus</name>
    <dbReference type="NCBI Taxonomy" id="41985"/>
    <lineage>
        <taxon>Bacteria</taxon>
        <taxon>Bacillati</taxon>
        <taxon>Actinomycetota</taxon>
        <taxon>Actinomycetes</taxon>
        <taxon>Micrococcales</taxon>
        <taxon>Microbacteriaceae</taxon>
        <taxon>Agromyces</taxon>
    </lineage>
</organism>
<dbReference type="PROSITE" id="PS00211">
    <property type="entry name" value="ABC_TRANSPORTER_1"/>
    <property type="match status" value="1"/>
</dbReference>
<name>A0A4Q2JLB0_9MICO</name>
<dbReference type="PANTHER" id="PTHR42711:SF17">
    <property type="entry name" value="ABC TRANSPORTER ATP-BINDING PROTEIN"/>
    <property type="match status" value="1"/>
</dbReference>
<keyword evidence="4 7" id="KW-0067">ATP-binding</keyword>
<feature type="domain" description="ABC transporter" evidence="6">
    <location>
        <begin position="9"/>
        <end position="243"/>
    </location>
</feature>
<dbReference type="InterPro" id="IPR017871">
    <property type="entry name" value="ABC_transporter-like_CS"/>
</dbReference>
<dbReference type="Proteomes" id="UP000292935">
    <property type="component" value="Unassembled WGS sequence"/>
</dbReference>
<dbReference type="InterPro" id="IPR003439">
    <property type="entry name" value="ABC_transporter-like_ATP-bd"/>
</dbReference>
<dbReference type="PROSITE" id="PS50893">
    <property type="entry name" value="ABC_TRANSPORTER_2"/>
    <property type="match status" value="1"/>
</dbReference>
<evidence type="ECO:0000256" key="5">
    <source>
        <dbReference type="ARBA" id="ARBA00023251"/>
    </source>
</evidence>
<dbReference type="Gene3D" id="3.40.50.300">
    <property type="entry name" value="P-loop containing nucleotide triphosphate hydrolases"/>
    <property type="match status" value="1"/>
</dbReference>
<dbReference type="GO" id="GO:0005886">
    <property type="term" value="C:plasma membrane"/>
    <property type="evidence" value="ECO:0007669"/>
    <property type="project" value="UniProtKB-SubCell"/>
</dbReference>
<dbReference type="PANTHER" id="PTHR42711">
    <property type="entry name" value="ABC TRANSPORTER ATP-BINDING PROTEIN"/>
    <property type="match status" value="1"/>
</dbReference>
<evidence type="ECO:0000256" key="1">
    <source>
        <dbReference type="ARBA" id="ARBA00004202"/>
    </source>
</evidence>
<comment type="caution">
    <text evidence="7">The sequence shown here is derived from an EMBL/GenBank/DDBJ whole genome shotgun (WGS) entry which is preliminary data.</text>
</comment>
<evidence type="ECO:0000256" key="3">
    <source>
        <dbReference type="ARBA" id="ARBA00022741"/>
    </source>
</evidence>
<proteinExistence type="predicted"/>
<dbReference type="InterPro" id="IPR050763">
    <property type="entry name" value="ABC_transporter_ATP-binding"/>
</dbReference>
<dbReference type="InterPro" id="IPR027417">
    <property type="entry name" value="P-loop_NTPase"/>
</dbReference>
<comment type="subcellular location">
    <subcellularLocation>
        <location evidence="1">Cell membrane</location>
        <topology evidence="1">Peripheral membrane protein</topology>
    </subcellularLocation>
</comment>
<dbReference type="GO" id="GO:0005524">
    <property type="term" value="F:ATP binding"/>
    <property type="evidence" value="ECO:0007669"/>
    <property type="project" value="UniProtKB-KW"/>
</dbReference>
<dbReference type="OrthoDB" id="9804819at2"/>
<keyword evidence="8" id="KW-1185">Reference proteome</keyword>
<evidence type="ECO:0000313" key="8">
    <source>
        <dbReference type="Proteomes" id="UP000292935"/>
    </source>
</evidence>
<evidence type="ECO:0000259" key="6">
    <source>
        <dbReference type="PROSITE" id="PS50893"/>
    </source>
</evidence>
<dbReference type="SUPFAM" id="SSF52540">
    <property type="entry name" value="P-loop containing nucleoside triphosphate hydrolases"/>
    <property type="match status" value="1"/>
</dbReference>
<dbReference type="GO" id="GO:0016887">
    <property type="term" value="F:ATP hydrolysis activity"/>
    <property type="evidence" value="ECO:0007669"/>
    <property type="project" value="InterPro"/>
</dbReference>
<dbReference type="SMART" id="SM00382">
    <property type="entry name" value="AAA"/>
    <property type="match status" value="1"/>
</dbReference>
<accession>A0A4Q2JLB0</accession>
<keyword evidence="5" id="KW-0046">Antibiotic resistance</keyword>
<sequence>MPDSGGLSIEVDGLRLRYGTTEVLHGVSFQVRRGEVLALLGPNGAGKTSTIEILEGFRMRSAGRVDVLGVDPALGTEHWRARMGIVLQSWRDHPKWRVRELLAFQGSLYAPYSTPVIRRPWDVDDLLAAVGLAEQADRPIKVLSGGQRRRLDVAIGLVGRPELVFLDEPTTGLDPKARRDFHALVRRIRDEFEATVLITTHDLDEAEKLADRIIILAEGGIVADGTPSQLTRQIAGHDEVSWVHGGARQVRHVADSTAFARGLFARDGNSIRELEIRRATLEDAYLALVRNAEQAAAHPAEVAPEPDGASR</sequence>
<dbReference type="EMBL" id="SDPO01000004">
    <property type="protein sequence ID" value="RXZ46870.1"/>
    <property type="molecule type" value="Genomic_DNA"/>
</dbReference>
<dbReference type="GO" id="GO:0046677">
    <property type="term" value="P:response to antibiotic"/>
    <property type="evidence" value="ECO:0007669"/>
    <property type="project" value="UniProtKB-KW"/>
</dbReference>
<evidence type="ECO:0000256" key="4">
    <source>
        <dbReference type="ARBA" id="ARBA00022840"/>
    </source>
</evidence>
<dbReference type="InterPro" id="IPR003593">
    <property type="entry name" value="AAA+_ATPase"/>
</dbReference>
<gene>
    <name evidence="7" type="ORF">ESP57_18205</name>
</gene>
<evidence type="ECO:0000313" key="7">
    <source>
        <dbReference type="EMBL" id="RXZ46870.1"/>
    </source>
</evidence>
<protein>
    <submittedName>
        <fullName evidence="7">ABC transporter ATP-binding protein</fullName>
    </submittedName>
</protein>
<dbReference type="CDD" id="cd03230">
    <property type="entry name" value="ABC_DR_subfamily_A"/>
    <property type="match status" value="1"/>
</dbReference>